<feature type="domain" description="Major facilitator superfamily (MFS) profile" evidence="9">
    <location>
        <begin position="69"/>
        <end position="479"/>
    </location>
</feature>
<evidence type="ECO:0000256" key="7">
    <source>
        <dbReference type="SAM" id="MobiDB-lite"/>
    </source>
</evidence>
<evidence type="ECO:0000259" key="9">
    <source>
        <dbReference type="PROSITE" id="PS50850"/>
    </source>
</evidence>
<dbReference type="Gene3D" id="1.20.1250.20">
    <property type="entry name" value="MFS general substrate transporter like domains"/>
    <property type="match status" value="2"/>
</dbReference>
<dbReference type="InterPro" id="IPR036259">
    <property type="entry name" value="MFS_trans_sf"/>
</dbReference>
<dbReference type="SUPFAM" id="SSF103473">
    <property type="entry name" value="MFS general substrate transporter"/>
    <property type="match status" value="1"/>
</dbReference>
<feature type="transmembrane region" description="Helical" evidence="8">
    <location>
        <begin position="457"/>
        <end position="476"/>
    </location>
</feature>
<keyword evidence="4 8" id="KW-1133">Transmembrane helix</keyword>
<comment type="subcellular location">
    <subcellularLocation>
        <location evidence="1">Membrane</location>
        <topology evidence="1">Multi-pass membrane protein</topology>
    </subcellularLocation>
</comment>
<sequence length="510" mass="55955">MDSMSSDEKKVRTSDVEVPDESNLNSPTATSPEKQNGDLDEAYLFLTSHNVDDDSVDLKALRRKIDWRIVPIMFLCYTMQFVDKVMINYAAVMGINKDLKLKGNDFSNVATAFFIAYLIAEVPNGYILQKVGAGKWLGANVFLWGIAAACHAAAFNYHSLLAARIFLGIFEAAIAPCLMLISSQWYTKSEQAPRFSFWYCGLGAGQIFGGIISFGFQHVKGDFAGWKIMFIVVGLLTSLFGVVAFFILPDTPMKATFLSDAETTALLKHVAANQTGIENHHFKWSHLIEILLDIQIWLLVIMTVLISVSSGVITSYSATLIAGFGYSKPNAALLNMPGGIVSIASTLIVGFGVRHTSHRWAWIVACCVPGMLGGGLMSFAPKHNRAALLAGIYLVNSIVATLTVIYQWTVSNCAGHTKRAMSAAIIAGSFSIGNIIGPQTFQAKDAPGYHPAKITVLATQGAGAVVAFVLFLYYVWANKRKDRKQFAENVEANNWENRTDKENETFRYVY</sequence>
<feature type="transmembrane region" description="Helical" evidence="8">
    <location>
        <begin position="69"/>
        <end position="89"/>
    </location>
</feature>
<feature type="transmembrane region" description="Helical" evidence="8">
    <location>
        <begin position="420"/>
        <end position="437"/>
    </location>
</feature>
<proteinExistence type="inferred from homology"/>
<evidence type="ECO:0000256" key="6">
    <source>
        <dbReference type="ARBA" id="ARBA00037968"/>
    </source>
</evidence>
<reference evidence="10" key="1">
    <citation type="submission" date="2019-07" db="EMBL/GenBank/DDBJ databases">
        <title>Hyphodiscus hymeniophilus genome sequencing and assembly.</title>
        <authorList>
            <person name="Kramer G."/>
            <person name="Nodwell J."/>
        </authorList>
    </citation>
    <scope>NUCLEOTIDE SEQUENCE</scope>
    <source>
        <strain evidence="10">ATCC 34498</strain>
    </source>
</reference>
<comment type="similarity">
    <text evidence="6">Belongs to the major facilitator superfamily. Allantoate permease family.</text>
</comment>
<name>A0A9P6VD72_9HELO</name>
<feature type="compositionally biased region" description="Polar residues" evidence="7">
    <location>
        <begin position="22"/>
        <end position="34"/>
    </location>
</feature>
<feature type="region of interest" description="Disordered" evidence="7">
    <location>
        <begin position="1"/>
        <end position="36"/>
    </location>
</feature>
<dbReference type="PANTHER" id="PTHR43791:SF40">
    <property type="entry name" value="THIAMINE PATHWAY TRANSPORTER THI73"/>
    <property type="match status" value="1"/>
</dbReference>
<dbReference type="Pfam" id="PF07690">
    <property type="entry name" value="MFS_1"/>
    <property type="match status" value="1"/>
</dbReference>
<dbReference type="PROSITE" id="PS50850">
    <property type="entry name" value="MFS"/>
    <property type="match status" value="1"/>
</dbReference>
<feature type="transmembrane region" description="Helical" evidence="8">
    <location>
        <begin position="228"/>
        <end position="248"/>
    </location>
</feature>
<dbReference type="Proteomes" id="UP000785200">
    <property type="component" value="Unassembled WGS sequence"/>
</dbReference>
<feature type="transmembrane region" description="Helical" evidence="8">
    <location>
        <begin position="195"/>
        <end position="216"/>
    </location>
</feature>
<feature type="transmembrane region" description="Helical" evidence="8">
    <location>
        <begin position="332"/>
        <end position="353"/>
    </location>
</feature>
<evidence type="ECO:0000256" key="3">
    <source>
        <dbReference type="ARBA" id="ARBA00022692"/>
    </source>
</evidence>
<keyword evidence="2" id="KW-0813">Transport</keyword>
<keyword evidence="3 8" id="KW-0812">Transmembrane</keyword>
<evidence type="ECO:0000256" key="2">
    <source>
        <dbReference type="ARBA" id="ARBA00022448"/>
    </source>
</evidence>
<dbReference type="InterPro" id="IPR011701">
    <property type="entry name" value="MFS"/>
</dbReference>
<accession>A0A9P6VD72</accession>
<organism evidence="10 11">
    <name type="scientific">Hyphodiscus hymeniophilus</name>
    <dbReference type="NCBI Taxonomy" id="353542"/>
    <lineage>
        <taxon>Eukaryota</taxon>
        <taxon>Fungi</taxon>
        <taxon>Dikarya</taxon>
        <taxon>Ascomycota</taxon>
        <taxon>Pezizomycotina</taxon>
        <taxon>Leotiomycetes</taxon>
        <taxon>Helotiales</taxon>
        <taxon>Hyphodiscaceae</taxon>
        <taxon>Hyphodiscus</taxon>
    </lineage>
</organism>
<feature type="transmembrane region" description="Helical" evidence="8">
    <location>
        <begin position="360"/>
        <end position="380"/>
    </location>
</feature>
<evidence type="ECO:0000256" key="4">
    <source>
        <dbReference type="ARBA" id="ARBA00022989"/>
    </source>
</evidence>
<feature type="transmembrane region" description="Helical" evidence="8">
    <location>
        <begin position="296"/>
        <end position="326"/>
    </location>
</feature>
<keyword evidence="5 8" id="KW-0472">Membrane</keyword>
<dbReference type="InterPro" id="IPR020846">
    <property type="entry name" value="MFS_dom"/>
</dbReference>
<feature type="transmembrane region" description="Helical" evidence="8">
    <location>
        <begin position="136"/>
        <end position="155"/>
    </location>
</feature>
<feature type="transmembrane region" description="Helical" evidence="8">
    <location>
        <begin position="109"/>
        <end position="129"/>
    </location>
</feature>
<dbReference type="GO" id="GO:0016020">
    <property type="term" value="C:membrane"/>
    <property type="evidence" value="ECO:0007669"/>
    <property type="project" value="UniProtKB-SubCell"/>
</dbReference>
<protein>
    <submittedName>
        <fullName evidence="10">Thiamine pathway transporter THI73</fullName>
    </submittedName>
</protein>
<dbReference type="OrthoDB" id="6730379at2759"/>
<evidence type="ECO:0000256" key="5">
    <source>
        <dbReference type="ARBA" id="ARBA00023136"/>
    </source>
</evidence>
<dbReference type="AlphaFoldDB" id="A0A9P6VD72"/>
<evidence type="ECO:0000313" key="11">
    <source>
        <dbReference type="Proteomes" id="UP000785200"/>
    </source>
</evidence>
<dbReference type="GO" id="GO:0022857">
    <property type="term" value="F:transmembrane transporter activity"/>
    <property type="evidence" value="ECO:0007669"/>
    <property type="project" value="InterPro"/>
</dbReference>
<evidence type="ECO:0000256" key="8">
    <source>
        <dbReference type="SAM" id="Phobius"/>
    </source>
</evidence>
<feature type="transmembrane region" description="Helical" evidence="8">
    <location>
        <begin position="161"/>
        <end position="183"/>
    </location>
</feature>
<evidence type="ECO:0000256" key="1">
    <source>
        <dbReference type="ARBA" id="ARBA00004141"/>
    </source>
</evidence>
<dbReference type="EMBL" id="VNKQ01000019">
    <property type="protein sequence ID" value="KAG0645306.1"/>
    <property type="molecule type" value="Genomic_DNA"/>
</dbReference>
<dbReference type="PANTHER" id="PTHR43791">
    <property type="entry name" value="PERMEASE-RELATED"/>
    <property type="match status" value="1"/>
</dbReference>
<gene>
    <name evidence="10" type="ORF">D0Z07_8941</name>
</gene>
<feature type="compositionally biased region" description="Basic and acidic residues" evidence="7">
    <location>
        <begin position="1"/>
        <end position="15"/>
    </location>
</feature>
<keyword evidence="11" id="KW-1185">Reference proteome</keyword>
<comment type="caution">
    <text evidence="10">The sequence shown here is derived from an EMBL/GenBank/DDBJ whole genome shotgun (WGS) entry which is preliminary data.</text>
</comment>
<evidence type="ECO:0000313" key="10">
    <source>
        <dbReference type="EMBL" id="KAG0645306.1"/>
    </source>
</evidence>
<dbReference type="FunFam" id="1.20.1250.20:FF:000064">
    <property type="entry name" value="MFS allantoate transporter"/>
    <property type="match status" value="1"/>
</dbReference>
<feature type="transmembrane region" description="Helical" evidence="8">
    <location>
        <begin position="386"/>
        <end position="408"/>
    </location>
</feature>